<dbReference type="AlphaFoldDB" id="A0A2N8HGH0"/>
<comment type="caution">
    <text evidence="16">The sequence shown here is derived from an EMBL/GenBank/DDBJ whole genome shotgun (WGS) entry which is preliminary data.</text>
</comment>
<dbReference type="GO" id="GO:0046961">
    <property type="term" value="F:proton-transporting ATPase activity, rotational mechanism"/>
    <property type="evidence" value="ECO:0007669"/>
    <property type="project" value="TreeGrafter"/>
</dbReference>
<reference evidence="16 17" key="1">
    <citation type="journal article" date="2017" name="BMC Genomics">
        <title>Genome sequencing of 39 Akkermansia muciniphila isolates reveals its population structure, genomic and functional diverisity, and global distribution in mammalian gut microbiotas.</title>
        <authorList>
            <person name="Guo X."/>
            <person name="Li S."/>
            <person name="Zhang J."/>
            <person name="Wu F."/>
            <person name="Li X."/>
            <person name="Wu D."/>
            <person name="Zhang M."/>
            <person name="Ou Z."/>
            <person name="Jie Z."/>
            <person name="Yan Q."/>
            <person name="Li P."/>
            <person name="Yi J."/>
            <person name="Peng Y."/>
        </authorList>
    </citation>
    <scope>NUCLEOTIDE SEQUENCE [LARGE SCALE GENOMIC DNA]</scope>
    <source>
        <strain evidence="16 17">GP24</strain>
    </source>
</reference>
<evidence type="ECO:0000256" key="4">
    <source>
        <dbReference type="ARBA" id="ARBA00022692"/>
    </source>
</evidence>
<comment type="similarity">
    <text evidence="1 13 14">Belongs to the ATPase B chain family.</text>
</comment>
<dbReference type="InterPro" id="IPR050059">
    <property type="entry name" value="ATP_synthase_B_chain"/>
</dbReference>
<evidence type="ECO:0000256" key="6">
    <source>
        <dbReference type="ARBA" id="ARBA00022989"/>
    </source>
</evidence>
<keyword evidence="4 13" id="KW-0812">Transmembrane</keyword>
<comment type="function">
    <text evidence="11">Component of the F(0) channel, it forms part of the peripheral stalk, linking F(1) to F(0). The b'-subunit is a diverged and duplicated form of b found in plants and photosynthetic bacteria.</text>
</comment>
<feature type="region of interest" description="Disordered" evidence="15">
    <location>
        <begin position="65"/>
        <end position="85"/>
    </location>
</feature>
<dbReference type="GO" id="GO:0046933">
    <property type="term" value="F:proton-transporting ATP synthase activity, rotational mechanism"/>
    <property type="evidence" value="ECO:0007669"/>
    <property type="project" value="UniProtKB-UniRule"/>
</dbReference>
<evidence type="ECO:0000256" key="7">
    <source>
        <dbReference type="ARBA" id="ARBA00023065"/>
    </source>
</evidence>
<dbReference type="EMBL" id="PJKA01000003">
    <property type="protein sequence ID" value="PNC19833.1"/>
    <property type="molecule type" value="Genomic_DNA"/>
</dbReference>
<dbReference type="PANTHER" id="PTHR33445:SF1">
    <property type="entry name" value="ATP SYNTHASE SUBUNIT B"/>
    <property type="match status" value="1"/>
</dbReference>
<keyword evidence="9 13" id="KW-0066">ATP synthesis</keyword>
<evidence type="ECO:0000256" key="3">
    <source>
        <dbReference type="ARBA" id="ARBA00022547"/>
    </source>
</evidence>
<evidence type="ECO:0000256" key="14">
    <source>
        <dbReference type="RuleBase" id="RU003848"/>
    </source>
</evidence>
<dbReference type="PANTHER" id="PTHR33445">
    <property type="entry name" value="ATP SYNTHASE SUBUNIT B', CHLOROPLASTIC"/>
    <property type="match status" value="1"/>
</dbReference>
<evidence type="ECO:0000256" key="10">
    <source>
        <dbReference type="ARBA" id="ARBA00025198"/>
    </source>
</evidence>
<dbReference type="OrthoDB" id="193923at2"/>
<evidence type="ECO:0000256" key="9">
    <source>
        <dbReference type="ARBA" id="ARBA00023310"/>
    </source>
</evidence>
<keyword evidence="3 13" id="KW-0138">CF(0)</keyword>
<organism evidence="16 17">
    <name type="scientific">Akkermansia muciniphila</name>
    <dbReference type="NCBI Taxonomy" id="239935"/>
    <lineage>
        <taxon>Bacteria</taxon>
        <taxon>Pseudomonadati</taxon>
        <taxon>Verrucomicrobiota</taxon>
        <taxon>Verrucomicrobiia</taxon>
        <taxon>Verrucomicrobiales</taxon>
        <taxon>Akkermansiaceae</taxon>
        <taxon>Akkermansia</taxon>
    </lineage>
</organism>
<feature type="transmembrane region" description="Helical" evidence="13">
    <location>
        <begin position="31"/>
        <end position="50"/>
    </location>
</feature>
<evidence type="ECO:0000256" key="2">
    <source>
        <dbReference type="ARBA" id="ARBA00022448"/>
    </source>
</evidence>
<dbReference type="Proteomes" id="UP000236000">
    <property type="component" value="Unassembled WGS sequence"/>
</dbReference>
<evidence type="ECO:0000256" key="5">
    <source>
        <dbReference type="ARBA" id="ARBA00022781"/>
    </source>
</evidence>
<accession>A0A2N8HGH0</accession>
<comment type="subcellular location">
    <subcellularLocation>
        <location evidence="13">Cell membrane</location>
        <topology evidence="13">Single-pass membrane protein</topology>
    </subcellularLocation>
    <subcellularLocation>
        <location evidence="12">Endomembrane system</location>
        <topology evidence="12">Single-pass membrane protein</topology>
    </subcellularLocation>
</comment>
<dbReference type="InterPro" id="IPR002146">
    <property type="entry name" value="ATP_synth_b/b'su_bac/chlpt"/>
</dbReference>
<evidence type="ECO:0000313" key="17">
    <source>
        <dbReference type="Proteomes" id="UP000236000"/>
    </source>
</evidence>
<protein>
    <recommendedName>
        <fullName evidence="13">ATP synthase subunit b</fullName>
    </recommendedName>
    <alternativeName>
        <fullName evidence="13">ATP synthase F(0) sector subunit b</fullName>
    </alternativeName>
    <alternativeName>
        <fullName evidence="13">ATPase subunit I</fullName>
    </alternativeName>
    <alternativeName>
        <fullName evidence="13">F-type ATPase subunit b</fullName>
        <shortName evidence="13">F-ATPase subunit b</shortName>
    </alternativeName>
</protein>
<keyword evidence="2 13" id="KW-0813">Transport</keyword>
<sequence length="182" mass="20894">MFQPAHFMLNLIADQSWNPFAPFGVTSWEPFLANLIAFILMVVILRYLAFKPIQNVLEKRRQRIEEGEEMREESERQLASVKEQTHEMLVEAGEKGQEKIEAAKEAASRLLEEQEAEAARKAEEIVKKARELAELEQQKERDALKEQFGQLVALATAQVTGKVLTEEDQRRINREAIDSLDS</sequence>
<evidence type="ECO:0000256" key="11">
    <source>
        <dbReference type="ARBA" id="ARBA00025614"/>
    </source>
</evidence>
<name>A0A2N8HGH0_9BACT</name>
<comment type="subunit">
    <text evidence="13">F-type ATPases have 2 components, F(1) - the catalytic core - and F(0) - the membrane proton channel. F(1) has five subunits: alpha(3), beta(3), gamma(1), delta(1), epsilon(1). F(0) has three main subunits: a(1), b(2) and c(10-14). The alpha and beta chains form an alternating ring which encloses part of the gamma chain. F(1) is attached to F(0) by a central stalk formed by the gamma and epsilon chains, while a peripheral stalk is formed by the delta and b chains.</text>
</comment>
<dbReference type="GO" id="GO:0012505">
    <property type="term" value="C:endomembrane system"/>
    <property type="evidence" value="ECO:0007669"/>
    <property type="project" value="UniProtKB-SubCell"/>
</dbReference>
<keyword evidence="7 13" id="KW-0406">Ion transport</keyword>
<dbReference type="GO" id="GO:0045259">
    <property type="term" value="C:proton-transporting ATP synthase complex"/>
    <property type="evidence" value="ECO:0007669"/>
    <property type="project" value="UniProtKB-KW"/>
</dbReference>
<evidence type="ECO:0000256" key="13">
    <source>
        <dbReference type="HAMAP-Rule" id="MF_01398"/>
    </source>
</evidence>
<comment type="function">
    <text evidence="10 13">F(1)F(0) ATP synthase produces ATP from ADP in the presence of a proton or sodium gradient. F-type ATPases consist of two structural domains, F(1) containing the extramembraneous catalytic core and F(0) containing the membrane proton channel, linked together by a central stalk and a peripheral stalk. During catalysis, ATP synthesis in the catalytic domain of F(1) is coupled via a rotary mechanism of the central stalk subunits to proton translocation.</text>
</comment>
<dbReference type="CDD" id="cd06503">
    <property type="entry name" value="ATP-synt_Fo_b"/>
    <property type="match status" value="1"/>
</dbReference>
<proteinExistence type="inferred from homology"/>
<keyword evidence="8 13" id="KW-0472">Membrane</keyword>
<dbReference type="HAMAP" id="MF_01398">
    <property type="entry name" value="ATP_synth_b_bprime"/>
    <property type="match status" value="1"/>
</dbReference>
<keyword evidence="6 13" id="KW-1133">Transmembrane helix</keyword>
<evidence type="ECO:0000256" key="1">
    <source>
        <dbReference type="ARBA" id="ARBA00005513"/>
    </source>
</evidence>
<dbReference type="Pfam" id="PF00430">
    <property type="entry name" value="ATP-synt_B"/>
    <property type="match status" value="1"/>
</dbReference>
<keyword evidence="13" id="KW-1003">Cell membrane</keyword>
<gene>
    <name evidence="13" type="primary">atpF</name>
    <name evidence="16" type="ORF">CXU22_02145</name>
</gene>
<dbReference type="GO" id="GO:0005886">
    <property type="term" value="C:plasma membrane"/>
    <property type="evidence" value="ECO:0007669"/>
    <property type="project" value="UniProtKB-SubCell"/>
</dbReference>
<evidence type="ECO:0000256" key="8">
    <source>
        <dbReference type="ARBA" id="ARBA00023136"/>
    </source>
</evidence>
<evidence type="ECO:0000256" key="15">
    <source>
        <dbReference type="SAM" id="MobiDB-lite"/>
    </source>
</evidence>
<keyword evidence="5 13" id="KW-0375">Hydrogen ion transport</keyword>
<evidence type="ECO:0000256" key="12">
    <source>
        <dbReference type="ARBA" id="ARBA00037847"/>
    </source>
</evidence>
<evidence type="ECO:0000313" key="16">
    <source>
        <dbReference type="EMBL" id="PNC19833.1"/>
    </source>
</evidence>